<keyword evidence="4" id="KW-1185">Reference proteome</keyword>
<dbReference type="Pfam" id="PF07940">
    <property type="entry name" value="Hepar_II_III_C"/>
    <property type="match status" value="1"/>
</dbReference>
<gene>
    <name evidence="3" type="ORF">AVT10_14395</name>
</gene>
<evidence type="ECO:0000256" key="1">
    <source>
        <dbReference type="ARBA" id="ARBA00004196"/>
    </source>
</evidence>
<comment type="subcellular location">
    <subcellularLocation>
        <location evidence="1">Cell envelope</location>
    </subcellularLocation>
</comment>
<dbReference type="Proteomes" id="UP000076609">
    <property type="component" value="Unassembled WGS sequence"/>
</dbReference>
<sequence length="579" mass="61617">MIPPQPIDEPRDGIDVGKRLVRQGGGTGLSLSERIAEKLQRLAWRTPLHGLRLKGRHPLKLIAVADDPFFGDVARGQALLNGDLMFRGEAVAIDRLGLDRPKFSAAFAEHLHSFAWLRDLSSVAPRVTAVPIAETLMLQWLAAHGERVSEPAWSAHVTGRRMLFWIAHAPLILSSTDLVYRSRVLNTIARAARHLDGEAGKAPAGVRAITAWAGVVAAGLVIPGGDPRRAFGEHGLARALATGMFEDGGIVGRSPAEQLDAVMTLTSLREIYAARRLDVPEAQGLALTRMVAALLGVCHGEGGLACWQGSGPVSGERIADVVAATGVRTRPLRHAGDWGYQRLAAGRTVLMVDSAPPPVARAAREGCASTLAFELSDGGQRIVVNCGGAGAALLTLSPELRRALRTTAAHSTLVLADANSTAIHADGSLGKGVGVVDLARQESDAISRIEVAHDGYAKRLGFQHRRVLTLSADGRDVQGEDMLIPTGRRGRKGETGFVARFHLAPGIEIAPTPDGQAAFLRVPDGGPVWQFRCKGATLGVEESLWIDESGKPVPTFQLVLSGATPAGGHDFSWRFHRAR</sequence>
<protein>
    <submittedName>
        <fullName evidence="3">Heparinase</fullName>
    </submittedName>
</protein>
<dbReference type="InterPro" id="IPR012480">
    <property type="entry name" value="Hepar_II_III_C"/>
</dbReference>
<name>A0ABR5YBW3_9SPHN</name>
<dbReference type="InterPro" id="IPR008929">
    <property type="entry name" value="Chondroitin_lyas"/>
</dbReference>
<proteinExistence type="predicted"/>
<reference evidence="4" key="1">
    <citation type="submission" date="2016-01" db="EMBL/GenBank/DDBJ databases">
        <title>Draft genome of Chromobacterium sp. F49.</title>
        <authorList>
            <person name="Hong K.W."/>
        </authorList>
    </citation>
    <scope>NUCLEOTIDE SEQUENCE [LARGE SCALE GENOMIC DNA]</scope>
    <source>
        <strain evidence="4">CN3</strain>
    </source>
</reference>
<organism evidence="3 4">
    <name type="scientific">Sphingomonas hankookensis</name>
    <dbReference type="NCBI Taxonomy" id="563996"/>
    <lineage>
        <taxon>Bacteria</taxon>
        <taxon>Pseudomonadati</taxon>
        <taxon>Pseudomonadota</taxon>
        <taxon>Alphaproteobacteria</taxon>
        <taxon>Sphingomonadales</taxon>
        <taxon>Sphingomonadaceae</taxon>
        <taxon>Sphingomonas</taxon>
    </lineage>
</organism>
<evidence type="ECO:0000259" key="2">
    <source>
        <dbReference type="Pfam" id="PF07940"/>
    </source>
</evidence>
<dbReference type="RefSeq" id="WP_066690028.1">
    <property type="nucleotide sequence ID" value="NZ_CP117025.1"/>
</dbReference>
<evidence type="ECO:0000313" key="4">
    <source>
        <dbReference type="Proteomes" id="UP000076609"/>
    </source>
</evidence>
<dbReference type="Gene3D" id="1.50.10.100">
    <property type="entry name" value="Chondroitin AC/alginate lyase"/>
    <property type="match status" value="1"/>
</dbReference>
<dbReference type="Gene3D" id="2.70.98.70">
    <property type="match status" value="1"/>
</dbReference>
<feature type="domain" description="Heparinase II/III-like C-terminal" evidence="2">
    <location>
        <begin position="328"/>
        <end position="573"/>
    </location>
</feature>
<evidence type="ECO:0000313" key="3">
    <source>
        <dbReference type="EMBL" id="KZE14639.1"/>
    </source>
</evidence>
<dbReference type="EMBL" id="LQQO01000015">
    <property type="protein sequence ID" value="KZE14639.1"/>
    <property type="molecule type" value="Genomic_DNA"/>
</dbReference>
<accession>A0ABR5YBW3</accession>
<comment type="caution">
    <text evidence="3">The sequence shown here is derived from an EMBL/GenBank/DDBJ whole genome shotgun (WGS) entry which is preliminary data.</text>
</comment>